<keyword evidence="5" id="KW-1185">Reference proteome</keyword>
<evidence type="ECO:0000256" key="1">
    <source>
        <dbReference type="ARBA" id="ARBA00001933"/>
    </source>
</evidence>
<dbReference type="EMBL" id="JBAHYK010000075">
    <property type="protein sequence ID" value="KAL0579012.1"/>
    <property type="molecule type" value="Genomic_DNA"/>
</dbReference>
<proteinExistence type="inferred from homology"/>
<evidence type="ECO:0000256" key="2">
    <source>
        <dbReference type="ARBA" id="ARBA00022898"/>
    </source>
</evidence>
<protein>
    <recommendedName>
        <fullName evidence="6">Cystathionine gamma-synthase</fullName>
    </recommendedName>
</protein>
<keyword evidence="2 3" id="KW-0663">Pyridoxal phosphate</keyword>
<dbReference type="PANTHER" id="PTHR11808">
    <property type="entry name" value="TRANS-SULFURATION ENZYME FAMILY MEMBER"/>
    <property type="match status" value="1"/>
</dbReference>
<dbReference type="InterPro" id="IPR000277">
    <property type="entry name" value="Cys/Met-Metab_PyrdxlP-dep_enz"/>
</dbReference>
<dbReference type="InterPro" id="IPR015424">
    <property type="entry name" value="PyrdxlP-dep_Trfase"/>
</dbReference>
<dbReference type="Gene3D" id="3.40.640.10">
    <property type="entry name" value="Type I PLP-dependent aspartate aminotransferase-like (Major domain)"/>
    <property type="match status" value="1"/>
</dbReference>
<evidence type="ECO:0000313" key="4">
    <source>
        <dbReference type="EMBL" id="KAL0579012.1"/>
    </source>
</evidence>
<comment type="cofactor">
    <cofactor evidence="1 3">
        <name>pyridoxal 5'-phosphate</name>
        <dbReference type="ChEBI" id="CHEBI:597326"/>
    </cofactor>
</comment>
<sequence length="429" mass="47350">MSSKLRPADLLHGDANVGGGTIDVAPPISVATTFYSHPDPYATIGDIVGDLRNPTRQVYSRYTADVRTRAEHVLSKINDGYALTYSCGLSACFAVSLELVTPGTHPDEVAASQALTHYAPKRIAVRDGYFGCHASFEIYKRGRDVEIVDLNVDYQEGDLCWLETPVNPTGESRDIKYYADKIHKVGGKLVVDATLGPPPLQYPFKFGADTVLHSATKYLGGHSDLLAGVLIVKTEEEWSKLLHDRTYMGMVAGSLESWLLLRSLRTLHLRIPRQSENATALAKWLQAIVEETASGQPYDGVPPGVLKQVYHSALQQTDAHGFHPKIQMEGGYNALFAITLTDVKKARHLPQHTQVIINATSLGSVESLIEYRHRVDPREDPLLIRLSIGVEDIEVGVQSLLIRDVAHGNIQELKDDLRQAFQKLAELKD</sequence>
<dbReference type="InterPro" id="IPR015421">
    <property type="entry name" value="PyrdxlP-dep_Trfase_major"/>
</dbReference>
<name>A0ABR3FU52_9AGAR</name>
<dbReference type="InterPro" id="IPR015422">
    <property type="entry name" value="PyrdxlP-dep_Trfase_small"/>
</dbReference>
<comment type="caution">
    <text evidence="4">The sequence shown here is derived from an EMBL/GenBank/DDBJ whole genome shotgun (WGS) entry which is preliminary data.</text>
</comment>
<organism evidence="4 5">
    <name type="scientific">Marasmius crinis-equi</name>
    <dbReference type="NCBI Taxonomy" id="585013"/>
    <lineage>
        <taxon>Eukaryota</taxon>
        <taxon>Fungi</taxon>
        <taxon>Dikarya</taxon>
        <taxon>Basidiomycota</taxon>
        <taxon>Agaricomycotina</taxon>
        <taxon>Agaricomycetes</taxon>
        <taxon>Agaricomycetidae</taxon>
        <taxon>Agaricales</taxon>
        <taxon>Marasmiineae</taxon>
        <taxon>Marasmiaceae</taxon>
        <taxon>Marasmius</taxon>
    </lineage>
</organism>
<comment type="similarity">
    <text evidence="3">Belongs to the trans-sulfuration enzymes family.</text>
</comment>
<dbReference type="Proteomes" id="UP001465976">
    <property type="component" value="Unassembled WGS sequence"/>
</dbReference>
<gene>
    <name evidence="4" type="ORF">V5O48_003007</name>
</gene>
<dbReference type="SUPFAM" id="SSF53383">
    <property type="entry name" value="PLP-dependent transferases"/>
    <property type="match status" value="1"/>
</dbReference>
<evidence type="ECO:0008006" key="6">
    <source>
        <dbReference type="Google" id="ProtNLM"/>
    </source>
</evidence>
<evidence type="ECO:0000313" key="5">
    <source>
        <dbReference type="Proteomes" id="UP001465976"/>
    </source>
</evidence>
<dbReference type="PANTHER" id="PTHR11808:SF35">
    <property type="entry name" value="CYSTATHIONINE GAMMA-SYNTHASE (AFU_ORTHOLOGUE AFUA_7G01590)"/>
    <property type="match status" value="1"/>
</dbReference>
<dbReference type="PIRSF" id="PIRSF001434">
    <property type="entry name" value="CGS"/>
    <property type="match status" value="1"/>
</dbReference>
<dbReference type="Gene3D" id="3.90.1150.10">
    <property type="entry name" value="Aspartate Aminotransferase, domain 1"/>
    <property type="match status" value="1"/>
</dbReference>
<evidence type="ECO:0000256" key="3">
    <source>
        <dbReference type="RuleBase" id="RU362118"/>
    </source>
</evidence>
<reference evidence="4 5" key="1">
    <citation type="submission" date="2024-02" db="EMBL/GenBank/DDBJ databases">
        <title>A draft genome for the cacao thread blight pathogen Marasmius crinis-equi.</title>
        <authorList>
            <person name="Cohen S.P."/>
            <person name="Baruah I.K."/>
            <person name="Amoako-Attah I."/>
            <person name="Bukari Y."/>
            <person name="Meinhardt L.W."/>
            <person name="Bailey B.A."/>
        </authorList>
    </citation>
    <scope>NUCLEOTIDE SEQUENCE [LARGE SCALE GENOMIC DNA]</scope>
    <source>
        <strain evidence="4 5">GH-76</strain>
    </source>
</reference>
<accession>A0ABR3FU52</accession>
<dbReference type="Pfam" id="PF01053">
    <property type="entry name" value="Cys_Met_Meta_PP"/>
    <property type="match status" value="1"/>
</dbReference>